<gene>
    <name evidence="1" type="ORF">BI347_03835</name>
</gene>
<proteinExistence type="predicted"/>
<dbReference type="Proteomes" id="UP000180088">
    <property type="component" value="Unassembled WGS sequence"/>
</dbReference>
<sequence length="311" mass="34552">MASAALAALVEAHAPRRPYCADDKHFARIRPKATALGERYIQLNPPAHQAWLILDIDRPGAALAWDDADLPPPTYIAINPENSHAHIGYALSSPVCTTDAARIAPMCYLAAIERAYTEKAGADFAFAGPLAKNPLHPSWRLWEPANAPTYELSTLAEFTGLSTRPAHTPEGVGRNCELFEKLRVWAYRAVRQFWRPGGQGIWAEAVRRQAEALNNYPVRLSNAEVSGIARSVARFVWRRFSPVDFRELQAERGRRGAEATAALKRDRREQDIQDAISRLSVEGWKPSMRTVAKALDCSVSTLSEGYGHLWT</sequence>
<dbReference type="STRING" id="1903179.BI347_03835"/>
<evidence type="ECO:0000313" key="2">
    <source>
        <dbReference type="Proteomes" id="UP000180088"/>
    </source>
</evidence>
<dbReference type="EMBL" id="MKCS01000001">
    <property type="protein sequence ID" value="OHX12726.1"/>
    <property type="molecule type" value="Genomic_DNA"/>
</dbReference>
<comment type="caution">
    <text evidence="1">The sequence shown here is derived from an EMBL/GenBank/DDBJ whole genome shotgun (WGS) entry which is preliminary data.</text>
</comment>
<dbReference type="RefSeq" id="WP_071115339.1">
    <property type="nucleotide sequence ID" value="NZ_MKCS01000001.1"/>
</dbReference>
<dbReference type="InterPro" id="IPR004322">
    <property type="entry name" value="Plasmid_replicase_bac"/>
</dbReference>
<dbReference type="OrthoDB" id="5445431at2"/>
<dbReference type="AlphaFoldDB" id="A0A1S1X0K9"/>
<name>A0A1S1X0K9_9NEIS</name>
<evidence type="ECO:0000313" key="1">
    <source>
        <dbReference type="EMBL" id="OHX12726.1"/>
    </source>
</evidence>
<dbReference type="Pfam" id="PF03090">
    <property type="entry name" value="Replicase"/>
    <property type="match status" value="1"/>
</dbReference>
<accession>A0A1S1X0K9</accession>
<organism evidence="1 2">
    <name type="scientific">Chromobacterium sphagni</name>
    <dbReference type="NCBI Taxonomy" id="1903179"/>
    <lineage>
        <taxon>Bacteria</taxon>
        <taxon>Pseudomonadati</taxon>
        <taxon>Pseudomonadota</taxon>
        <taxon>Betaproteobacteria</taxon>
        <taxon>Neisseriales</taxon>
        <taxon>Chromobacteriaceae</taxon>
        <taxon>Chromobacterium</taxon>
    </lineage>
</organism>
<dbReference type="Gene3D" id="1.10.340.50">
    <property type="match status" value="1"/>
</dbReference>
<protein>
    <submittedName>
        <fullName evidence="1">Uncharacterized protein</fullName>
    </submittedName>
</protein>
<reference evidence="1 2" key="1">
    <citation type="submission" date="2016-09" db="EMBL/GenBank/DDBJ databases">
        <title>Chromobacterium muskegensis sp. nov., an insecticidal bacterium isolated from Sphagnum bogs.</title>
        <authorList>
            <person name="Sparks M.E."/>
            <person name="Blackburn M.B."/>
            <person name="Gundersen-Rindal D.E."/>
            <person name="Mitchell A."/>
            <person name="Farrar R."/>
            <person name="Kuhar D."/>
        </authorList>
    </citation>
    <scope>NUCLEOTIDE SEQUENCE [LARGE SCALE GENOMIC DNA]</scope>
    <source>
        <strain evidence="1 2">37-2</strain>
    </source>
</reference>